<dbReference type="SMART" id="SM00028">
    <property type="entry name" value="TPR"/>
    <property type="match status" value="3"/>
</dbReference>
<dbReference type="InterPro" id="IPR052346">
    <property type="entry name" value="O-mannosyl-transferase_TMTC"/>
</dbReference>
<reference evidence="4 5" key="1">
    <citation type="submission" date="2018-07" db="EMBL/GenBank/DDBJ databases">
        <title>Genomic Encyclopedia of Type Strains, Phase III (KMG-III): the genomes of soil and plant-associated and newly described type strains.</title>
        <authorList>
            <person name="Whitman W."/>
        </authorList>
    </citation>
    <scope>NUCLEOTIDE SEQUENCE [LARGE SCALE GENOMIC DNA]</scope>
    <source>
        <strain evidence="4 5">CECT 8488</strain>
    </source>
</reference>
<dbReference type="PANTHER" id="PTHR44227">
    <property type="match status" value="1"/>
</dbReference>
<dbReference type="PROSITE" id="PS50005">
    <property type="entry name" value="TPR"/>
    <property type="match status" value="1"/>
</dbReference>
<organism evidence="4 5">
    <name type="scientific">Aestuariispira insulae</name>
    <dbReference type="NCBI Taxonomy" id="1461337"/>
    <lineage>
        <taxon>Bacteria</taxon>
        <taxon>Pseudomonadati</taxon>
        <taxon>Pseudomonadota</taxon>
        <taxon>Alphaproteobacteria</taxon>
        <taxon>Rhodospirillales</taxon>
        <taxon>Kiloniellaceae</taxon>
        <taxon>Aestuariispira</taxon>
    </lineage>
</organism>
<dbReference type="GO" id="GO:0016757">
    <property type="term" value="F:glycosyltransferase activity"/>
    <property type="evidence" value="ECO:0007669"/>
    <property type="project" value="InterPro"/>
</dbReference>
<dbReference type="SUPFAM" id="SSF48452">
    <property type="entry name" value="TPR-like"/>
    <property type="match status" value="1"/>
</dbReference>
<dbReference type="InterPro" id="IPR019734">
    <property type="entry name" value="TPR_rpt"/>
</dbReference>
<evidence type="ECO:0000256" key="3">
    <source>
        <dbReference type="PROSITE-ProRule" id="PRU00339"/>
    </source>
</evidence>
<dbReference type="Pfam" id="PF01075">
    <property type="entry name" value="Glyco_transf_9"/>
    <property type="match status" value="1"/>
</dbReference>
<sequence length="483" mass="54003">MNNRQDLNRLLPGYHQLGVQVQRHPSSGMAANMASMVFDRAERHYARLELDQAETLYLDLLRHNPEAPEILFRLGRIAHQRHNYKQAKIFYRKAIKGNDRLDYLHRNLGMTLCEQGLLKEAEKPLRQALKIASDNGSNHTTLGYLQRLKGDMAAAEASYRKAVEVAPDNADCHKELGYFLLFKGDYREGWALHEYRWRGQRLTSAVFQGGKPLWDGVAMAGEVLLIHAEQGLGDTIQFLRYVPLAVAQSKASKVILRIQAGLLSLLPDLGGQVEIQSAEEGLVDFDRHCPLEALPHRVYADGPLRDFPKLCPDPSQALALQPGPLKIGLAWAGNPIQPNDHRRSTTLAKLMPGLQALHKRFGNIELISFQRDINEKDRALMAKCAFMRDCGYLDMAAIAATMPGLDLMITVDTAMGHLAGALDVPTWLLLSNVPDFRWGPTGDQTSWYPSLRLIRQEKDGDWAGVARRIGALEVEKRADATGV</sequence>
<evidence type="ECO:0000256" key="2">
    <source>
        <dbReference type="ARBA" id="ARBA00022803"/>
    </source>
</evidence>
<dbReference type="Proteomes" id="UP000256845">
    <property type="component" value="Unassembled WGS sequence"/>
</dbReference>
<dbReference type="Gene3D" id="1.25.40.10">
    <property type="entry name" value="Tetratricopeptide repeat domain"/>
    <property type="match status" value="1"/>
</dbReference>
<evidence type="ECO:0000313" key="5">
    <source>
        <dbReference type="Proteomes" id="UP000256845"/>
    </source>
</evidence>
<proteinExistence type="predicted"/>
<evidence type="ECO:0000256" key="1">
    <source>
        <dbReference type="ARBA" id="ARBA00022737"/>
    </source>
</evidence>
<evidence type="ECO:0000313" key="4">
    <source>
        <dbReference type="EMBL" id="RED49039.1"/>
    </source>
</evidence>
<dbReference type="InterPro" id="IPR011990">
    <property type="entry name" value="TPR-like_helical_dom_sf"/>
</dbReference>
<protein>
    <submittedName>
        <fullName evidence="4">Tfp pilus assembly protein PilF</fullName>
    </submittedName>
</protein>
<accession>A0A3D9HHQ2</accession>
<dbReference type="PANTHER" id="PTHR44227:SF3">
    <property type="entry name" value="PROTEIN O-MANNOSYL-TRANSFERASE TMTC4"/>
    <property type="match status" value="1"/>
</dbReference>
<keyword evidence="1" id="KW-0677">Repeat</keyword>
<gene>
    <name evidence="4" type="ORF">DFP90_10616</name>
</gene>
<keyword evidence="5" id="KW-1185">Reference proteome</keyword>
<feature type="repeat" description="TPR" evidence="3">
    <location>
        <begin position="136"/>
        <end position="169"/>
    </location>
</feature>
<keyword evidence="2 3" id="KW-0802">TPR repeat</keyword>
<dbReference type="SUPFAM" id="SSF53756">
    <property type="entry name" value="UDP-Glycosyltransferase/glycogen phosphorylase"/>
    <property type="match status" value="1"/>
</dbReference>
<dbReference type="Gene3D" id="3.40.50.2000">
    <property type="entry name" value="Glycogen Phosphorylase B"/>
    <property type="match status" value="1"/>
</dbReference>
<comment type="caution">
    <text evidence="4">The sequence shown here is derived from an EMBL/GenBank/DDBJ whole genome shotgun (WGS) entry which is preliminary data.</text>
</comment>
<dbReference type="EMBL" id="QRDW01000006">
    <property type="protein sequence ID" value="RED49039.1"/>
    <property type="molecule type" value="Genomic_DNA"/>
</dbReference>
<name>A0A3D9HHQ2_9PROT</name>
<dbReference type="Pfam" id="PF13181">
    <property type="entry name" value="TPR_8"/>
    <property type="match status" value="1"/>
</dbReference>
<dbReference type="InterPro" id="IPR002201">
    <property type="entry name" value="Glyco_trans_9"/>
</dbReference>
<dbReference type="AlphaFoldDB" id="A0A3D9HHQ2"/>
<dbReference type="Pfam" id="PF13432">
    <property type="entry name" value="TPR_16"/>
    <property type="match status" value="1"/>
</dbReference>